<evidence type="ECO:0000256" key="2">
    <source>
        <dbReference type="ARBA" id="ARBA00004555"/>
    </source>
</evidence>
<gene>
    <name evidence="6" type="ORF">HUJ06_026789</name>
</gene>
<dbReference type="PROSITE" id="PS50942">
    <property type="entry name" value="ENTH"/>
    <property type="match status" value="1"/>
</dbReference>
<dbReference type="GO" id="GO:0048268">
    <property type="term" value="P:clathrin coat assembly"/>
    <property type="evidence" value="ECO:0007669"/>
    <property type="project" value="InterPro"/>
</dbReference>
<evidence type="ECO:0000259" key="5">
    <source>
        <dbReference type="PROSITE" id="PS50942"/>
    </source>
</evidence>
<dbReference type="GO" id="GO:0005794">
    <property type="term" value="C:Golgi apparatus"/>
    <property type="evidence" value="ECO:0007669"/>
    <property type="project" value="UniProtKB-SubCell"/>
</dbReference>
<dbReference type="Pfam" id="PF07651">
    <property type="entry name" value="ANTH"/>
    <property type="match status" value="1"/>
</dbReference>
<dbReference type="PANTHER" id="PTHR22951">
    <property type="entry name" value="CLATHRIN ASSEMBLY PROTEIN"/>
    <property type="match status" value="1"/>
</dbReference>
<dbReference type="PANTHER" id="PTHR22951:SF70">
    <property type="entry name" value="OS11G0244600 PROTEIN"/>
    <property type="match status" value="1"/>
</dbReference>
<dbReference type="GO" id="GO:0030136">
    <property type="term" value="C:clathrin-coated vesicle"/>
    <property type="evidence" value="ECO:0007669"/>
    <property type="project" value="UniProtKB-SubCell"/>
</dbReference>
<dbReference type="GO" id="GO:0072583">
    <property type="term" value="P:clathrin-dependent endocytosis"/>
    <property type="evidence" value="ECO:0007669"/>
    <property type="project" value="InterPro"/>
</dbReference>
<dbReference type="GO" id="GO:0005543">
    <property type="term" value="F:phospholipid binding"/>
    <property type="evidence" value="ECO:0007669"/>
    <property type="project" value="InterPro"/>
</dbReference>
<sequence>MASIGKALIISHVGFSDIEISMVRAIGHDSTPINDKHLHEILFFVSNSPSSVPFLAERILYRLDKTRDRNVALKTLLLIHHLLHGGDRYFEQDLRTTHLSGHL</sequence>
<dbReference type="InterPro" id="IPR008942">
    <property type="entry name" value="ENTH_VHS"/>
</dbReference>
<accession>A0A822Y2P2</accession>
<evidence type="ECO:0000256" key="4">
    <source>
        <dbReference type="ARBA" id="ARBA00023329"/>
    </source>
</evidence>
<dbReference type="Gene3D" id="1.25.40.90">
    <property type="match status" value="1"/>
</dbReference>
<evidence type="ECO:0000313" key="7">
    <source>
        <dbReference type="Proteomes" id="UP000607653"/>
    </source>
</evidence>
<dbReference type="SUPFAM" id="SSF48464">
    <property type="entry name" value="ENTH/VHS domain"/>
    <property type="match status" value="1"/>
</dbReference>
<feature type="domain" description="ENTH" evidence="5">
    <location>
        <begin position="10"/>
        <end position="103"/>
    </location>
</feature>
<evidence type="ECO:0000256" key="3">
    <source>
        <dbReference type="ARBA" id="ARBA00023034"/>
    </source>
</evidence>
<dbReference type="InterPro" id="IPR013809">
    <property type="entry name" value="ENTH"/>
</dbReference>
<reference evidence="6 7" key="1">
    <citation type="journal article" date="2020" name="Mol. Biol. Evol.">
        <title>Distinct Expression and Methylation Patterns for Genes with Different Fates following a Single Whole-Genome Duplication in Flowering Plants.</title>
        <authorList>
            <person name="Shi T."/>
            <person name="Rahmani R.S."/>
            <person name="Gugger P.F."/>
            <person name="Wang M."/>
            <person name="Li H."/>
            <person name="Zhang Y."/>
            <person name="Li Z."/>
            <person name="Wang Q."/>
            <person name="Van de Peer Y."/>
            <person name="Marchal K."/>
            <person name="Chen J."/>
        </authorList>
    </citation>
    <scope>NUCLEOTIDE SEQUENCE [LARGE SCALE GENOMIC DNA]</scope>
    <source>
        <tissue evidence="6">Leaf</tissue>
    </source>
</reference>
<dbReference type="Proteomes" id="UP000607653">
    <property type="component" value="Unassembled WGS sequence"/>
</dbReference>
<protein>
    <recommendedName>
        <fullName evidence="5">ENTH domain-containing protein</fullName>
    </recommendedName>
</protein>
<evidence type="ECO:0000313" key="6">
    <source>
        <dbReference type="EMBL" id="DAD25325.1"/>
    </source>
</evidence>
<dbReference type="InterPro" id="IPR011417">
    <property type="entry name" value="ANTH_dom"/>
</dbReference>
<keyword evidence="4" id="KW-0968">Cytoplasmic vesicle</keyword>
<dbReference type="EMBL" id="DUZY01000001">
    <property type="protein sequence ID" value="DAD25325.1"/>
    <property type="molecule type" value="Genomic_DNA"/>
</dbReference>
<dbReference type="AlphaFoldDB" id="A0A822Y2P2"/>
<comment type="subcellular location">
    <subcellularLocation>
        <location evidence="1">Cytoplasmic vesicle</location>
        <location evidence="1">Clathrin-coated vesicle</location>
    </subcellularLocation>
    <subcellularLocation>
        <location evidence="2">Golgi apparatus</location>
    </subcellularLocation>
</comment>
<keyword evidence="3" id="KW-0333">Golgi apparatus</keyword>
<organism evidence="6 7">
    <name type="scientific">Nelumbo nucifera</name>
    <name type="common">Sacred lotus</name>
    <dbReference type="NCBI Taxonomy" id="4432"/>
    <lineage>
        <taxon>Eukaryota</taxon>
        <taxon>Viridiplantae</taxon>
        <taxon>Streptophyta</taxon>
        <taxon>Embryophyta</taxon>
        <taxon>Tracheophyta</taxon>
        <taxon>Spermatophyta</taxon>
        <taxon>Magnoliopsida</taxon>
        <taxon>Proteales</taxon>
        <taxon>Nelumbonaceae</taxon>
        <taxon>Nelumbo</taxon>
    </lineage>
</organism>
<name>A0A822Y2P2_NELNU</name>
<comment type="caution">
    <text evidence="6">The sequence shown here is derived from an EMBL/GenBank/DDBJ whole genome shotgun (WGS) entry which is preliminary data.</text>
</comment>
<dbReference type="InterPro" id="IPR045192">
    <property type="entry name" value="AP180-like"/>
</dbReference>
<keyword evidence="7" id="KW-1185">Reference proteome</keyword>
<proteinExistence type="predicted"/>
<evidence type="ECO:0000256" key="1">
    <source>
        <dbReference type="ARBA" id="ARBA00004132"/>
    </source>
</evidence>